<protein>
    <recommendedName>
        <fullName evidence="1">Reverse transcriptase domain-containing protein</fullName>
    </recommendedName>
</protein>
<dbReference type="PROSITE" id="PS50878">
    <property type="entry name" value="RT_POL"/>
    <property type="match status" value="1"/>
</dbReference>
<organism evidence="2 3">
    <name type="scientific">Riccia sorocarpa</name>
    <dbReference type="NCBI Taxonomy" id="122646"/>
    <lineage>
        <taxon>Eukaryota</taxon>
        <taxon>Viridiplantae</taxon>
        <taxon>Streptophyta</taxon>
        <taxon>Embryophyta</taxon>
        <taxon>Marchantiophyta</taxon>
        <taxon>Marchantiopsida</taxon>
        <taxon>Marchantiidae</taxon>
        <taxon>Marchantiales</taxon>
        <taxon>Ricciaceae</taxon>
        <taxon>Riccia</taxon>
    </lineage>
</organism>
<reference evidence="2 3" key="1">
    <citation type="submission" date="2024-09" db="EMBL/GenBank/DDBJ databases">
        <title>Chromosome-scale assembly of Riccia sorocarpa.</title>
        <authorList>
            <person name="Paukszto L."/>
        </authorList>
    </citation>
    <scope>NUCLEOTIDE SEQUENCE [LARGE SCALE GENOMIC DNA]</scope>
    <source>
        <strain evidence="2">LP-2024</strain>
        <tissue evidence="2">Aerial parts of the thallus</tissue>
    </source>
</reference>
<dbReference type="InterPro" id="IPR043502">
    <property type="entry name" value="DNA/RNA_pol_sf"/>
</dbReference>
<dbReference type="Proteomes" id="UP001633002">
    <property type="component" value="Unassembled WGS sequence"/>
</dbReference>
<accession>A0ABD3HYP7</accession>
<evidence type="ECO:0000313" key="3">
    <source>
        <dbReference type="Proteomes" id="UP001633002"/>
    </source>
</evidence>
<dbReference type="InterPro" id="IPR000477">
    <property type="entry name" value="RT_dom"/>
</dbReference>
<evidence type="ECO:0000313" key="2">
    <source>
        <dbReference type="EMBL" id="KAL3695444.1"/>
    </source>
</evidence>
<dbReference type="AlphaFoldDB" id="A0ABD3HYP7"/>
<proteinExistence type="predicted"/>
<dbReference type="EMBL" id="JBJQOH010000002">
    <property type="protein sequence ID" value="KAL3695444.1"/>
    <property type="molecule type" value="Genomic_DNA"/>
</dbReference>
<sequence>MLDFAKEFDSLRHDFIFAALGALGFSDVFIRIIRSITLGGLARVLVNNRITPEFPVARGVRQGCPLAPLLYVLVTSILLWHAKDEVLQGRIKCLRLGSSGVLAQVISAFADDTAFITETDQSTFDAIFALLDEFFLVSGCRVNWAKTKHMVIGKFESAPDWLFRLPFVLLTKTQGTRYLGVYVANKILPADSWDFIAAKLRKRAQGFASSFLNFESRTVILRFLLQSMLPFSLSLTRFRQLDFMALERLLSAFLWGNNADGLPKTSLVAWDRLANVVELGGSGVWCARSFQRALIAKLVYSELLDEDSIWRDIFWVIFCLRRFRWGGGGGFISDQRLSELRQEFSSLLSSTLSSCHGDFLDLPELLRWSFSADLWSFRLEDWILISPLSSKLMRFPPQVSATHLVLKEASAFSTCTLSTLSVRWLVDLLPLDWFRFFKGLWGAGLHRRDALFL</sequence>
<comment type="caution">
    <text evidence="2">The sequence shown here is derived from an EMBL/GenBank/DDBJ whole genome shotgun (WGS) entry which is preliminary data.</text>
</comment>
<dbReference type="Pfam" id="PF00078">
    <property type="entry name" value="RVT_1"/>
    <property type="match status" value="1"/>
</dbReference>
<keyword evidence="3" id="KW-1185">Reference proteome</keyword>
<dbReference type="SUPFAM" id="SSF56672">
    <property type="entry name" value="DNA/RNA polymerases"/>
    <property type="match status" value="1"/>
</dbReference>
<feature type="domain" description="Reverse transcriptase" evidence="1">
    <location>
        <begin position="1"/>
        <end position="183"/>
    </location>
</feature>
<name>A0ABD3HYP7_9MARC</name>
<gene>
    <name evidence="2" type="ORF">R1sor_009520</name>
</gene>
<dbReference type="PANTHER" id="PTHR31635:SF196">
    <property type="entry name" value="REVERSE TRANSCRIPTASE DOMAIN-CONTAINING PROTEIN-RELATED"/>
    <property type="match status" value="1"/>
</dbReference>
<evidence type="ECO:0000259" key="1">
    <source>
        <dbReference type="PROSITE" id="PS50878"/>
    </source>
</evidence>
<dbReference type="PANTHER" id="PTHR31635">
    <property type="entry name" value="REVERSE TRANSCRIPTASE DOMAIN-CONTAINING PROTEIN-RELATED"/>
    <property type="match status" value="1"/>
</dbReference>